<protein>
    <submittedName>
        <fullName evidence="2">Uncharacterized protein</fullName>
    </submittedName>
</protein>
<evidence type="ECO:0000313" key="2">
    <source>
        <dbReference type="Ensembl" id="ENSSDAP00000022885.1"/>
    </source>
</evidence>
<evidence type="ECO:0000256" key="1">
    <source>
        <dbReference type="SAM" id="MobiDB-lite"/>
    </source>
</evidence>
<reference evidence="2" key="2">
    <citation type="submission" date="2025-09" db="UniProtKB">
        <authorList>
            <consortium name="Ensembl"/>
        </authorList>
    </citation>
    <scope>IDENTIFICATION</scope>
</reference>
<organism evidence="2 3">
    <name type="scientific">Spermophilus dauricus</name>
    <name type="common">Daurian ground squirrel</name>
    <dbReference type="NCBI Taxonomy" id="99837"/>
    <lineage>
        <taxon>Eukaryota</taxon>
        <taxon>Metazoa</taxon>
        <taxon>Chordata</taxon>
        <taxon>Craniata</taxon>
        <taxon>Vertebrata</taxon>
        <taxon>Euteleostomi</taxon>
        <taxon>Mammalia</taxon>
        <taxon>Eutheria</taxon>
        <taxon>Euarchontoglires</taxon>
        <taxon>Glires</taxon>
        <taxon>Rodentia</taxon>
        <taxon>Sciuromorpha</taxon>
        <taxon>Sciuridae</taxon>
        <taxon>Xerinae</taxon>
        <taxon>Marmotini</taxon>
        <taxon>Spermophilus</taxon>
    </lineage>
</organism>
<dbReference type="Proteomes" id="UP000694422">
    <property type="component" value="Unplaced"/>
</dbReference>
<accession>A0A8C9UUA2</accession>
<proteinExistence type="predicted"/>
<dbReference type="Ensembl" id="ENSSDAT00000026163.1">
    <property type="protein sequence ID" value="ENSSDAP00000022885.1"/>
    <property type="gene ID" value="ENSSDAG00000020808.1"/>
</dbReference>
<dbReference type="AlphaFoldDB" id="A0A8C9UUA2"/>
<feature type="compositionally biased region" description="Basic residues" evidence="1">
    <location>
        <begin position="53"/>
        <end position="62"/>
    </location>
</feature>
<reference evidence="2" key="1">
    <citation type="submission" date="2025-08" db="UniProtKB">
        <authorList>
            <consortium name="Ensembl"/>
        </authorList>
    </citation>
    <scope>IDENTIFICATION</scope>
</reference>
<name>A0A8C9UUA2_SPEDA</name>
<feature type="region of interest" description="Disordered" evidence="1">
    <location>
        <begin position="46"/>
        <end position="85"/>
    </location>
</feature>
<sequence>MAAIRRLIKEFGEIRKYGIKNFPNIQGLLFLTILHMIRGASELKSTFQPNTHSNHRRSHLKQRSTTQSSMKKGRSQPRPPKCSPCMLTKSVYSMINYSS</sequence>
<evidence type="ECO:0000313" key="3">
    <source>
        <dbReference type="Proteomes" id="UP000694422"/>
    </source>
</evidence>
<keyword evidence="3" id="KW-1185">Reference proteome</keyword>